<protein>
    <submittedName>
        <fullName evidence="2">DUF4142 domain-containing protein</fullName>
    </submittedName>
</protein>
<sequence length="211" mass="21819">MPVRGMPPGKRSGVTLCRRPVDAVHATPLVPTNGRESMTRSMLRVATLAGCLMLATGVSVAQAADMPAAGQADAAFVKAASAAGLAEVKLGNLATENGGSDDVKAFGKTMVDDHTAAGDELKTIATGKSLAVASEPMPADAKAAEMMGKKSGAAFDQAFRQKMIADHQKVIKLFTTESTSGKDADLKAFATKTLPTLKHHLEMAQKLPGAM</sequence>
<gene>
    <name evidence="2" type="ORF">FIV34_12020</name>
</gene>
<dbReference type="InterPro" id="IPR012347">
    <property type="entry name" value="Ferritin-like"/>
</dbReference>
<dbReference type="PANTHER" id="PTHR38593:SF1">
    <property type="entry name" value="BLR2558 PROTEIN"/>
    <property type="match status" value="1"/>
</dbReference>
<feature type="domain" description="DUF4142" evidence="1">
    <location>
        <begin position="72"/>
        <end position="207"/>
    </location>
</feature>
<dbReference type="Pfam" id="PF13628">
    <property type="entry name" value="DUF4142"/>
    <property type="match status" value="1"/>
</dbReference>
<dbReference type="InterPro" id="IPR025419">
    <property type="entry name" value="DUF4142"/>
</dbReference>
<dbReference type="Gene3D" id="1.20.1260.10">
    <property type="match status" value="1"/>
</dbReference>
<dbReference type="KEGG" id="lpy:FIV34_12020"/>
<evidence type="ECO:0000313" key="2">
    <source>
        <dbReference type="EMBL" id="QDE39886.1"/>
    </source>
</evidence>
<evidence type="ECO:0000259" key="1">
    <source>
        <dbReference type="Pfam" id="PF13628"/>
    </source>
</evidence>
<dbReference type="OrthoDB" id="118677at2"/>
<reference evidence="2 3" key="1">
    <citation type="submission" date="2019-06" db="EMBL/GenBank/DDBJ databases">
        <title>A complete genome sequence for Luteibacter pinisoli MAH-14.</title>
        <authorList>
            <person name="Baltrus D.A."/>
        </authorList>
    </citation>
    <scope>NUCLEOTIDE SEQUENCE [LARGE SCALE GENOMIC DNA]</scope>
    <source>
        <strain evidence="2 3">MAH-14</strain>
    </source>
</reference>
<evidence type="ECO:0000313" key="3">
    <source>
        <dbReference type="Proteomes" id="UP000316093"/>
    </source>
</evidence>
<dbReference type="EMBL" id="CP041046">
    <property type="protein sequence ID" value="QDE39886.1"/>
    <property type="molecule type" value="Genomic_DNA"/>
</dbReference>
<name>A0A4Y5Z4M5_9GAMM</name>
<dbReference type="Proteomes" id="UP000316093">
    <property type="component" value="Chromosome"/>
</dbReference>
<proteinExistence type="predicted"/>
<accession>A0A4Y5Z4M5</accession>
<keyword evidence="3" id="KW-1185">Reference proteome</keyword>
<dbReference type="AlphaFoldDB" id="A0A4Y5Z4M5"/>
<organism evidence="2 3">
    <name type="scientific">Luteibacter pinisoli</name>
    <dbReference type="NCBI Taxonomy" id="2589080"/>
    <lineage>
        <taxon>Bacteria</taxon>
        <taxon>Pseudomonadati</taxon>
        <taxon>Pseudomonadota</taxon>
        <taxon>Gammaproteobacteria</taxon>
        <taxon>Lysobacterales</taxon>
        <taxon>Rhodanobacteraceae</taxon>
        <taxon>Luteibacter</taxon>
    </lineage>
</organism>
<dbReference type="PANTHER" id="PTHR38593">
    <property type="entry name" value="BLR2558 PROTEIN"/>
    <property type="match status" value="1"/>
</dbReference>